<feature type="compositionally biased region" description="Polar residues" evidence="1">
    <location>
        <begin position="109"/>
        <end position="118"/>
    </location>
</feature>
<evidence type="ECO:0000313" key="2">
    <source>
        <dbReference type="EMBL" id="SGZ48888.1"/>
    </source>
</evidence>
<accession>A0A1L0BCV2</accession>
<feature type="compositionally biased region" description="Polar residues" evidence="1">
    <location>
        <begin position="250"/>
        <end position="260"/>
    </location>
</feature>
<feature type="region of interest" description="Disordered" evidence="1">
    <location>
        <begin position="248"/>
        <end position="272"/>
    </location>
</feature>
<protein>
    <submittedName>
        <fullName evidence="2">CIC11C00000001548</fullName>
    </submittedName>
</protein>
<gene>
    <name evidence="2" type="ORF">SAMEA4029009_CIC11G00000001548</name>
</gene>
<feature type="region of interest" description="Disordered" evidence="1">
    <location>
        <begin position="502"/>
        <end position="573"/>
    </location>
</feature>
<dbReference type="EMBL" id="LT635764">
    <property type="protein sequence ID" value="SGZ48888.1"/>
    <property type="molecule type" value="Genomic_DNA"/>
</dbReference>
<name>A0A1L0BCV2_9ASCO</name>
<evidence type="ECO:0000256" key="1">
    <source>
        <dbReference type="SAM" id="MobiDB-lite"/>
    </source>
</evidence>
<dbReference type="Proteomes" id="UP000182259">
    <property type="component" value="Chromosome I"/>
</dbReference>
<feature type="region of interest" description="Disordered" evidence="1">
    <location>
        <begin position="34"/>
        <end position="151"/>
    </location>
</feature>
<feature type="compositionally biased region" description="Polar residues" evidence="1">
    <location>
        <begin position="408"/>
        <end position="420"/>
    </location>
</feature>
<feature type="compositionally biased region" description="Basic and acidic residues" evidence="1">
    <location>
        <begin position="649"/>
        <end position="663"/>
    </location>
</feature>
<feature type="compositionally biased region" description="Basic and acidic residues" evidence="1">
    <location>
        <begin position="122"/>
        <end position="131"/>
    </location>
</feature>
<feature type="region of interest" description="Disordered" evidence="1">
    <location>
        <begin position="384"/>
        <end position="422"/>
    </location>
</feature>
<feature type="region of interest" description="Disordered" evidence="1">
    <location>
        <begin position="1"/>
        <end position="21"/>
    </location>
</feature>
<feature type="compositionally biased region" description="Polar residues" evidence="1">
    <location>
        <begin position="672"/>
        <end position="697"/>
    </location>
</feature>
<feature type="compositionally biased region" description="Basic residues" evidence="1">
    <location>
        <begin position="587"/>
        <end position="604"/>
    </location>
</feature>
<dbReference type="AlphaFoldDB" id="A0A1L0BCV2"/>
<organism evidence="2 3">
    <name type="scientific">Sungouiella intermedia</name>
    <dbReference type="NCBI Taxonomy" id="45354"/>
    <lineage>
        <taxon>Eukaryota</taxon>
        <taxon>Fungi</taxon>
        <taxon>Dikarya</taxon>
        <taxon>Ascomycota</taxon>
        <taxon>Saccharomycotina</taxon>
        <taxon>Pichiomycetes</taxon>
        <taxon>Metschnikowiaceae</taxon>
        <taxon>Sungouiella</taxon>
    </lineage>
</organism>
<evidence type="ECO:0000313" key="3">
    <source>
        <dbReference type="Proteomes" id="UP000182259"/>
    </source>
</evidence>
<feature type="compositionally biased region" description="Basic and acidic residues" evidence="1">
    <location>
        <begin position="522"/>
        <end position="544"/>
    </location>
</feature>
<sequence>MAKPRKPTLPLTSTNSDSDRIVTSKVWQLINALNLRPGSESLSTHPKSKNDETESTGLDATKGTRRRKSKAKSQVVKTESPAKVVESPNKRTKGSRGQIIKSLPIKSNRIGQQSQTTPLEPEQEKHEDSILTKHQSKKTPARTEVRRSQRSRTNHFKNVEQEEYPERVIGGRSRKMKFQNPGKVRAPLGEIGIRRTRQNTSLDGIIFDDSILNARTKRSKSHSTRKSQEIHEVVKEDLESHKFVKKSLASEKNSPGQNGPSGKKGGPSQTDPLIQKDIAVQRIITEVDKNESFEASFLRVKLPEVSSIISLNENAENLNIELAKLERTFVSLPRIPISLLVNEKDSIETTVENTGQLLVVEKEQVDVASLLTEKGTEVTAREIVNQEAPELKDGKEYEESNTKAPLRNKTSTPLQSNHGYNSDAFVNKRKKRFKRYEKSHRRVIINPSSESEASLSSLLESEADSQKVEFVGNGSVDYTNLERLMIEELVRDQTLLEAQRPIDIDDEEDDNQEVGADGTVDMEEKGKEVQREEGDCDGPEKKAVLLEAVLQEDESTKEKQVANESNENEDILPVDASTVEHIFIDKHHSKRRKINQKRKSTARKLFREQRNKQYGNEHGTPQPTPQPTDTAAPQPVSVKRFVPEDDEGPEKIELHALADKSEDSSAAAPEGTTLSVKSESIIQETQRASQEVTSNRNGDGRGPATKSPSYYLRSPPPEKILAEKSSTIQRTQIPNSSPPHMGGTFNADALRAAFGAPLATLTQYSSQAEPNFANPQVLRSSQGVNSSDHILIPNSSYSMSEKSQNLADTSGLAINSSLNSRSSFNKLTSTPLRKSRGTQTENRETFTLNALPISSKIYTPKVQKIKLIPLSKDDKPAPLQKLAEQIRERFQKAGNVYVGFVDEAYDSE</sequence>
<feature type="region of interest" description="Disordered" evidence="1">
    <location>
        <begin position="587"/>
        <end position="716"/>
    </location>
</feature>
<reference evidence="2 3" key="1">
    <citation type="submission" date="2016-10" db="EMBL/GenBank/DDBJ databases">
        <authorList>
            <person name="de Groot N.N."/>
        </authorList>
    </citation>
    <scope>NUCLEOTIDE SEQUENCE [LARGE SCALE GENOMIC DNA]</scope>
    <source>
        <strain evidence="2 3">PYCC 4715</strain>
    </source>
</reference>
<feature type="compositionally biased region" description="Basic and acidic residues" evidence="1">
    <location>
        <begin position="389"/>
        <end position="401"/>
    </location>
</feature>
<proteinExistence type="predicted"/>